<dbReference type="InterPro" id="IPR007835">
    <property type="entry name" value="MOFRL"/>
</dbReference>
<dbReference type="InterPro" id="IPR037035">
    <property type="entry name" value="GK-like_C_sf"/>
</dbReference>
<dbReference type="Gene3D" id="3.40.50.10180">
    <property type="entry name" value="Glycerate kinase, MOFRL-like N-terminal domain"/>
    <property type="match status" value="1"/>
</dbReference>
<dbReference type="Pfam" id="PF13660">
    <property type="entry name" value="DUF4147"/>
    <property type="match status" value="1"/>
</dbReference>
<feature type="domain" description="MOFRL-associated" evidence="2">
    <location>
        <begin position="5"/>
        <end position="241"/>
    </location>
</feature>
<dbReference type="InterPro" id="IPR025286">
    <property type="entry name" value="MOFRL_assoc_dom"/>
</dbReference>
<dbReference type="InterPro" id="IPR039760">
    <property type="entry name" value="MOFRL_protein"/>
</dbReference>
<proteinExistence type="predicted"/>
<dbReference type="SUPFAM" id="SSF82544">
    <property type="entry name" value="GckA/TtuD-like"/>
    <property type="match status" value="1"/>
</dbReference>
<organism evidence="3 4">
    <name type="scientific">Halalkalibaculum roseum</name>
    <dbReference type="NCBI Taxonomy" id="2709311"/>
    <lineage>
        <taxon>Bacteria</taxon>
        <taxon>Pseudomonadati</taxon>
        <taxon>Balneolota</taxon>
        <taxon>Balneolia</taxon>
        <taxon>Balneolales</taxon>
        <taxon>Balneolaceae</taxon>
        <taxon>Halalkalibaculum</taxon>
    </lineage>
</organism>
<dbReference type="Pfam" id="PF05161">
    <property type="entry name" value="MOFRL"/>
    <property type="match status" value="1"/>
</dbReference>
<dbReference type="InterPro" id="IPR038614">
    <property type="entry name" value="GK_N_sf"/>
</dbReference>
<dbReference type="AlphaFoldDB" id="A0A6M1T6R6"/>
<dbReference type="Proteomes" id="UP000473278">
    <property type="component" value="Unassembled WGS sequence"/>
</dbReference>
<protein>
    <submittedName>
        <fullName evidence="3">DUF4147 domain-containing protein</fullName>
    </submittedName>
</protein>
<evidence type="ECO:0000313" key="3">
    <source>
        <dbReference type="EMBL" id="NGP75953.1"/>
    </source>
</evidence>
<feature type="domain" description="MOFRL" evidence="1">
    <location>
        <begin position="336"/>
        <end position="440"/>
    </location>
</feature>
<keyword evidence="4" id="KW-1185">Reference proteome</keyword>
<dbReference type="EMBL" id="JAALLT010000002">
    <property type="protein sequence ID" value="NGP75953.1"/>
    <property type="molecule type" value="Genomic_DNA"/>
</dbReference>
<evidence type="ECO:0000313" key="4">
    <source>
        <dbReference type="Proteomes" id="UP000473278"/>
    </source>
</evidence>
<reference evidence="3 4" key="1">
    <citation type="submission" date="2020-02" db="EMBL/GenBank/DDBJ databases">
        <title>Balneolaceae bacterium YR4-1, complete genome.</title>
        <authorList>
            <person name="Li Y."/>
            <person name="Wu S."/>
        </authorList>
    </citation>
    <scope>NUCLEOTIDE SEQUENCE [LARGE SCALE GENOMIC DNA]</scope>
    <source>
        <strain evidence="3 4">YR4-1</strain>
    </source>
</reference>
<sequence length="447" mass="47959">MRDKLLSLFNDALQVLNPYDAVAGAFKNNSIQTGTTTLPLKSFKDVYLLAAGKASIEMARAVMDCGGVNPEHKLVVCPKGSKIPDTLEACTIEAEHPVPGEGSEQAGRAAIQFVKDIPEGALLICCISGGTSSLLVQPAEGISLEELNQTHELLLNSGADIHEMNAVRKHLSQIKGGQLLRHLNKKATLVNLIISDVPGDDPAVIGSGPTVADTSTFLDASKVLSNYTLWEKVPQSVQQHIKRGMSGNDPETIKSVEMKSFIEIVASAKMLANKVLEVAKHSEFGILNSEFPKHKSERDLTVEVADVPFTEDVQKVASEVAGRAKEMVKSVERPCLLVCYGESKVNVTGEGKGGRNQELALRGALKIAGYDHITWLSMGTDGIDGPTDAAGAVVDGKTIGNARLKGLDPEEYLKRNDAYHFHEEMGTLVKTGPTGNNLMDLTMVLVL</sequence>
<dbReference type="GO" id="GO:0005737">
    <property type="term" value="C:cytoplasm"/>
    <property type="evidence" value="ECO:0007669"/>
    <property type="project" value="TreeGrafter"/>
</dbReference>
<comment type="caution">
    <text evidence="3">The sequence shown here is derived from an EMBL/GenBank/DDBJ whole genome shotgun (WGS) entry which is preliminary data.</text>
</comment>
<evidence type="ECO:0000259" key="1">
    <source>
        <dbReference type="Pfam" id="PF05161"/>
    </source>
</evidence>
<dbReference type="RefSeq" id="WP_165139884.1">
    <property type="nucleotide sequence ID" value="NZ_JAALLT010000002.1"/>
</dbReference>
<gene>
    <name evidence="3" type="ORF">G3570_04860</name>
</gene>
<name>A0A6M1T6R6_9BACT</name>
<dbReference type="PANTHER" id="PTHR12227:SF0">
    <property type="entry name" value="GLYCERATE KINASE"/>
    <property type="match status" value="1"/>
</dbReference>
<dbReference type="Gene3D" id="3.40.1480.10">
    <property type="entry name" value="MOFRL domain"/>
    <property type="match status" value="1"/>
</dbReference>
<dbReference type="GO" id="GO:0008887">
    <property type="term" value="F:glycerate kinase activity"/>
    <property type="evidence" value="ECO:0007669"/>
    <property type="project" value="InterPro"/>
</dbReference>
<evidence type="ECO:0000259" key="2">
    <source>
        <dbReference type="Pfam" id="PF13660"/>
    </source>
</evidence>
<dbReference type="PANTHER" id="PTHR12227">
    <property type="entry name" value="GLYCERATE KINASE"/>
    <property type="match status" value="1"/>
</dbReference>
<accession>A0A6M1T6R6</accession>